<reference evidence="2" key="1">
    <citation type="journal article" date="2015" name="Nat. Genet.">
        <title>The genome and transcriptome of the zoonotic hookworm Ancylostoma ceylanicum identify infection-specific gene families.</title>
        <authorList>
            <person name="Schwarz E.M."/>
            <person name="Hu Y."/>
            <person name="Antoshechkin I."/>
            <person name="Miller M.M."/>
            <person name="Sternberg P.W."/>
            <person name="Aroian R.V."/>
        </authorList>
    </citation>
    <scope>NUCLEOTIDE SEQUENCE</scope>
    <source>
        <strain evidence="2">HY135</strain>
    </source>
</reference>
<evidence type="ECO:0000313" key="2">
    <source>
        <dbReference type="Proteomes" id="UP000024635"/>
    </source>
</evidence>
<name>A0A016UFS4_9BILA</name>
<accession>A0A016UFS4</accession>
<sequence>MDKEQQAIRHNATFMRQLGDAEEYAADLKADDISIAVDEDRQENDVYRLENEMQNHGQGRQDADAIQEDLTCTLLAKSDKCLLTSKNREECVLADAFEMPCVFCDAIGQHYSDSCSRCTHAQERIRILHASANASFASTRTVRGNARTEREIPPATTARSMDTTPLCVSCQNEASGSWSDCKPCGGITRK</sequence>
<protein>
    <submittedName>
        <fullName evidence="1">Uncharacterized protein</fullName>
    </submittedName>
</protein>
<gene>
    <name evidence="1" type="primary">Acey_s0041.g378</name>
    <name evidence="1" type="ORF">Y032_0041g378</name>
</gene>
<dbReference type="Proteomes" id="UP000024635">
    <property type="component" value="Unassembled WGS sequence"/>
</dbReference>
<organism evidence="1 2">
    <name type="scientific">Ancylostoma ceylanicum</name>
    <dbReference type="NCBI Taxonomy" id="53326"/>
    <lineage>
        <taxon>Eukaryota</taxon>
        <taxon>Metazoa</taxon>
        <taxon>Ecdysozoa</taxon>
        <taxon>Nematoda</taxon>
        <taxon>Chromadorea</taxon>
        <taxon>Rhabditida</taxon>
        <taxon>Rhabditina</taxon>
        <taxon>Rhabditomorpha</taxon>
        <taxon>Strongyloidea</taxon>
        <taxon>Ancylostomatidae</taxon>
        <taxon>Ancylostomatinae</taxon>
        <taxon>Ancylostoma</taxon>
    </lineage>
</organism>
<keyword evidence="2" id="KW-1185">Reference proteome</keyword>
<dbReference type="EMBL" id="JARK01001377">
    <property type="protein sequence ID" value="EYC14169.1"/>
    <property type="molecule type" value="Genomic_DNA"/>
</dbReference>
<comment type="caution">
    <text evidence="1">The sequence shown here is derived from an EMBL/GenBank/DDBJ whole genome shotgun (WGS) entry which is preliminary data.</text>
</comment>
<evidence type="ECO:0000313" key="1">
    <source>
        <dbReference type="EMBL" id="EYC14169.1"/>
    </source>
</evidence>
<dbReference type="AlphaFoldDB" id="A0A016UFS4"/>
<proteinExistence type="predicted"/>